<evidence type="ECO:0000256" key="2">
    <source>
        <dbReference type="SAM" id="SignalP"/>
    </source>
</evidence>
<evidence type="ECO:0000256" key="1">
    <source>
        <dbReference type="SAM" id="MobiDB-lite"/>
    </source>
</evidence>
<feature type="compositionally biased region" description="Low complexity" evidence="1">
    <location>
        <begin position="146"/>
        <end position="157"/>
    </location>
</feature>
<organism evidence="3 5">
    <name type="scientific">Alternaria alternata</name>
    <name type="common">Alternaria rot fungus</name>
    <name type="synonym">Torula alternata</name>
    <dbReference type="NCBI Taxonomy" id="5599"/>
    <lineage>
        <taxon>Eukaryota</taxon>
        <taxon>Fungi</taxon>
        <taxon>Dikarya</taxon>
        <taxon>Ascomycota</taxon>
        <taxon>Pezizomycotina</taxon>
        <taxon>Dothideomycetes</taxon>
        <taxon>Pleosporomycetidae</taxon>
        <taxon>Pleosporales</taxon>
        <taxon>Pleosporineae</taxon>
        <taxon>Pleosporaceae</taxon>
        <taxon>Alternaria</taxon>
        <taxon>Alternaria sect. Alternaria</taxon>
        <taxon>Alternaria alternata complex</taxon>
    </lineage>
</organism>
<dbReference type="OMA" id="FMCASFA"/>
<evidence type="ECO:0008006" key="7">
    <source>
        <dbReference type="Google" id="ProtNLM"/>
    </source>
</evidence>
<keyword evidence="2" id="KW-0732">Signal</keyword>
<feature type="compositionally biased region" description="Low complexity" evidence="1">
    <location>
        <begin position="167"/>
        <end position="179"/>
    </location>
</feature>
<dbReference type="EMBL" id="KV441479">
    <property type="protein sequence ID" value="OAG20408.1"/>
    <property type="molecule type" value="Genomic_DNA"/>
</dbReference>
<feature type="signal peptide" evidence="2">
    <location>
        <begin position="1"/>
        <end position="21"/>
    </location>
</feature>
<dbReference type="KEGG" id="aalt:CC77DRAFT_123200"/>
<dbReference type="RefSeq" id="XP_018385829.1">
    <property type="nucleotide sequence ID" value="XM_018530156.1"/>
</dbReference>
<feature type="region of interest" description="Disordered" evidence="1">
    <location>
        <begin position="146"/>
        <end position="184"/>
    </location>
</feature>
<accession>A0A177DM19</accession>
<evidence type="ECO:0000313" key="3">
    <source>
        <dbReference type="EMBL" id="OAG20408.1"/>
    </source>
</evidence>
<evidence type="ECO:0000313" key="5">
    <source>
        <dbReference type="Proteomes" id="UP000077248"/>
    </source>
</evidence>
<evidence type="ECO:0000313" key="4">
    <source>
        <dbReference type="EMBL" id="RYN67439.1"/>
    </source>
</evidence>
<name>A0A177DM19_ALTAL</name>
<dbReference type="GeneID" id="29115750"/>
<keyword evidence="5" id="KW-1185">Reference proteome</keyword>
<gene>
    <name evidence="4" type="ORF">AA0117_g11555</name>
    <name evidence="3" type="ORF">CC77DRAFT_123200</name>
</gene>
<reference evidence="3 5" key="1">
    <citation type="submission" date="2016-05" db="EMBL/GenBank/DDBJ databases">
        <title>Comparative analysis of secretome profiles of manganese(II)-oxidizing ascomycete fungi.</title>
        <authorList>
            <consortium name="DOE Joint Genome Institute"/>
            <person name="Zeiner C.A."/>
            <person name="Purvine S.O."/>
            <person name="Zink E.M."/>
            <person name="Wu S."/>
            <person name="Pasa-Tolic L."/>
            <person name="Chaput D.L."/>
            <person name="Haridas S."/>
            <person name="Grigoriev I.V."/>
            <person name="Santelli C.M."/>
            <person name="Hansel C.M."/>
        </authorList>
    </citation>
    <scope>NUCLEOTIDE SEQUENCE [LARGE SCALE GENOMIC DNA]</scope>
    <source>
        <strain evidence="3 5">SRC1lrK2f</strain>
    </source>
</reference>
<sequence>MGSSSLRAALLALVLASTSSATTVSLASFIPRIDNLPKSCNAVYTSSISGCVADDFKSGATCSAACVRGLSAIAESVKDKCANVDAGELSIIGVFQNGLGIQSLCPGVTITTISSESAGKTDTKTSEQATSTQAVLTTTSFTNSAIQATSTSSSSNTDAEDGDEEPTSSAQTTSSSSSTGGLVLDPNATGTFTASVIPPTDTAQATQAPNAQLSNADSGGGSPFDVVAVGASSQLRTLEISIASLCGIAVALLASS</sequence>
<dbReference type="AlphaFoldDB" id="A0A177DM19"/>
<dbReference type="VEuPathDB" id="FungiDB:CC77DRAFT_123200"/>
<feature type="chain" id="PRO_5040569714" description="Extracellular membrane protein CFEM domain-containing protein" evidence="2">
    <location>
        <begin position="22"/>
        <end position="256"/>
    </location>
</feature>
<protein>
    <recommendedName>
        <fullName evidence="7">Extracellular membrane protein CFEM domain-containing protein</fullName>
    </recommendedName>
</protein>
<dbReference type="EMBL" id="PDXD01000053">
    <property type="protein sequence ID" value="RYN67439.1"/>
    <property type="molecule type" value="Genomic_DNA"/>
</dbReference>
<dbReference type="Proteomes" id="UP000077248">
    <property type="component" value="Unassembled WGS sequence"/>
</dbReference>
<proteinExistence type="predicted"/>
<reference evidence="4" key="3">
    <citation type="journal article" date="2019" name="J. ISSAAS">
        <title>Genomics, evolutionary history and diagnostics of the Alternaria alternata species group including apple and Asian pear pathotypes.</title>
        <authorList>
            <person name="Armitage A.D."/>
            <person name="Cockerton H.M."/>
            <person name="Sreenivasaprasad S."/>
            <person name="Woodhall J."/>
            <person name="Lane C."/>
            <person name="Harrison R.J."/>
            <person name="Clarkson J.P."/>
        </authorList>
    </citation>
    <scope>NUCLEOTIDE SEQUENCE</scope>
    <source>
        <strain evidence="4">FERA 1177</strain>
    </source>
</reference>
<reference evidence="6" key="2">
    <citation type="journal article" date="2019" name="bioRxiv">
        <title>Genomics, evolutionary history and diagnostics of the Alternaria alternata species group including apple and Asian pear pathotypes.</title>
        <authorList>
            <person name="Armitage A.D."/>
            <person name="Cockerton H.M."/>
            <person name="Sreenivasaprasad S."/>
            <person name="Woodhall J.W."/>
            <person name="Lane C.R."/>
            <person name="Harrison R.J."/>
            <person name="Clarkson J.P."/>
        </authorList>
    </citation>
    <scope>NUCLEOTIDE SEQUENCE [LARGE SCALE GENOMIC DNA]</scope>
    <source>
        <strain evidence="6">FERA 1177</strain>
    </source>
</reference>
<dbReference type="Proteomes" id="UP000291422">
    <property type="component" value="Unassembled WGS sequence"/>
</dbReference>
<evidence type="ECO:0000313" key="6">
    <source>
        <dbReference type="Proteomes" id="UP000291422"/>
    </source>
</evidence>